<evidence type="ECO:0000313" key="3">
    <source>
        <dbReference type="Proteomes" id="UP001602119"/>
    </source>
</evidence>
<keyword evidence="1" id="KW-0812">Transmembrane</keyword>
<accession>A0ABW6VGZ1</accession>
<name>A0ABW6VGZ1_MICFU</name>
<organism evidence="2 3">
    <name type="scientific">Microtetraspora fusca</name>
    <dbReference type="NCBI Taxonomy" id="1997"/>
    <lineage>
        <taxon>Bacteria</taxon>
        <taxon>Bacillati</taxon>
        <taxon>Actinomycetota</taxon>
        <taxon>Actinomycetes</taxon>
        <taxon>Streptosporangiales</taxon>
        <taxon>Streptosporangiaceae</taxon>
        <taxon>Microtetraspora</taxon>
    </lineage>
</organism>
<proteinExistence type="predicted"/>
<keyword evidence="3" id="KW-1185">Reference proteome</keyword>
<reference evidence="2 3" key="1">
    <citation type="submission" date="2024-10" db="EMBL/GenBank/DDBJ databases">
        <title>The Natural Products Discovery Center: Release of the First 8490 Sequenced Strains for Exploring Actinobacteria Biosynthetic Diversity.</title>
        <authorList>
            <person name="Kalkreuter E."/>
            <person name="Kautsar S.A."/>
            <person name="Yang D."/>
            <person name="Bader C.D."/>
            <person name="Teijaro C.N."/>
            <person name="Fluegel L."/>
            <person name="Davis C.M."/>
            <person name="Simpson J.R."/>
            <person name="Lauterbach L."/>
            <person name="Steele A.D."/>
            <person name="Gui C."/>
            <person name="Meng S."/>
            <person name="Li G."/>
            <person name="Viehrig K."/>
            <person name="Ye F."/>
            <person name="Su P."/>
            <person name="Kiefer A.F."/>
            <person name="Nichols A."/>
            <person name="Cepeda A.J."/>
            <person name="Yan W."/>
            <person name="Fan B."/>
            <person name="Jiang Y."/>
            <person name="Adhikari A."/>
            <person name="Zheng C.-J."/>
            <person name="Schuster L."/>
            <person name="Cowan T.M."/>
            <person name="Smanski M.J."/>
            <person name="Chevrette M.G."/>
            <person name="De Carvalho L.P.S."/>
            <person name="Shen B."/>
        </authorList>
    </citation>
    <scope>NUCLEOTIDE SEQUENCE [LARGE SCALE GENOMIC DNA]</scope>
    <source>
        <strain evidence="2 3">NPDC001281</strain>
    </source>
</reference>
<evidence type="ECO:0000313" key="2">
    <source>
        <dbReference type="EMBL" id="MFF4778638.1"/>
    </source>
</evidence>
<dbReference type="RefSeq" id="WP_387347218.1">
    <property type="nucleotide sequence ID" value="NZ_JBIAXI010000034.1"/>
</dbReference>
<gene>
    <name evidence="2" type="ORF">ACFY05_38020</name>
</gene>
<evidence type="ECO:0000256" key="1">
    <source>
        <dbReference type="SAM" id="Phobius"/>
    </source>
</evidence>
<feature type="transmembrane region" description="Helical" evidence="1">
    <location>
        <begin position="20"/>
        <end position="48"/>
    </location>
</feature>
<keyword evidence="1" id="KW-1133">Transmembrane helix</keyword>
<dbReference type="Proteomes" id="UP001602119">
    <property type="component" value="Unassembled WGS sequence"/>
</dbReference>
<dbReference type="EMBL" id="JBIAXI010000034">
    <property type="protein sequence ID" value="MFF4778638.1"/>
    <property type="molecule type" value="Genomic_DNA"/>
</dbReference>
<sequence length="85" mass="9272">MPQLLTVRVERPDGRPIRVWVPVLPVVLVLSPVVVLAVLAAAVACLVYRLSVVRALGTGWRIVCALPGTRFDVQYSRTAVLVAIR</sequence>
<protein>
    <submittedName>
        <fullName evidence="2">Uncharacterized protein</fullName>
    </submittedName>
</protein>
<comment type="caution">
    <text evidence="2">The sequence shown here is derived from an EMBL/GenBank/DDBJ whole genome shotgun (WGS) entry which is preliminary data.</text>
</comment>
<keyword evidence="1" id="KW-0472">Membrane</keyword>